<protein>
    <submittedName>
        <fullName evidence="5">Hemolysin secretion protein D</fullName>
    </submittedName>
</protein>
<reference evidence="5 6" key="1">
    <citation type="submission" date="2014-09" db="EMBL/GenBank/DDBJ databases">
        <title>Isolation and characterization of Aurantimonas altamirensis ON-56566 from clinical sample following a dog bite.</title>
        <authorList>
            <person name="Eshaghi A."/>
            <person name="Li A."/>
            <person name="Shahinas D."/>
            <person name="Bahn P."/>
            <person name="Kus J.V."/>
            <person name="Patel S.N."/>
        </authorList>
    </citation>
    <scope>NUCLEOTIDE SEQUENCE [LARGE SCALE GENOMIC DNA]</scope>
    <source>
        <strain evidence="5 6">ON-56566</strain>
    </source>
</reference>
<keyword evidence="1" id="KW-0175">Coiled coil</keyword>
<evidence type="ECO:0000313" key="6">
    <source>
        <dbReference type="Proteomes" id="UP000030826"/>
    </source>
</evidence>
<keyword evidence="2" id="KW-0472">Membrane</keyword>
<gene>
    <name evidence="5" type="ORF">LA66_18710</name>
</gene>
<dbReference type="AlphaFoldDB" id="A0A0B1Q3L2"/>
<dbReference type="STRING" id="370622.LA66_18710"/>
<comment type="caution">
    <text evidence="5">The sequence shown here is derived from an EMBL/GenBank/DDBJ whole genome shotgun (WGS) entry which is preliminary data.</text>
</comment>
<feature type="transmembrane region" description="Helical" evidence="2">
    <location>
        <begin position="7"/>
        <end position="28"/>
    </location>
</feature>
<dbReference type="RefSeq" id="WP_039195553.1">
    <property type="nucleotide sequence ID" value="NZ_JRFJ01000006.1"/>
</dbReference>
<dbReference type="Gene3D" id="1.10.287.470">
    <property type="entry name" value="Helix hairpin bin"/>
    <property type="match status" value="2"/>
</dbReference>
<accession>A0A0B1Q3L2</accession>
<evidence type="ECO:0000256" key="2">
    <source>
        <dbReference type="SAM" id="Phobius"/>
    </source>
</evidence>
<sequence length="365" mass="38743">MPRIFRSFATYVAALIGIAGVLTILYAWNLPPFASSVQTTNDAYVRGRVTMMSPQLSGIVAEVPVQDFQHVTAGTLIARIDDGTFRQKLEQARANLSGQEAALSRFEQQRLSAEAKVTAAEAAQKSAEASFDTADANWNRIAPLAAKGFAPGSDLDLARKSRAEAEAALNQARAQVEVARQDLASVITSRQSLEAAVDSAKAAVLLAELDMTHTRITAPADGTLGEVGVRVGQYVQPGTGLASLVPDDRWIVANFKETQVRGMVPGQRVDFTVDAYPGRVFHGQVERFSPATGSEFAVLKSDNATGNFTKIAQRMPVRIRLDGQDTQSGLLVPGMSVIVSIDTAQPMDSLAAVAAGGGDSAGRIE</sequence>
<feature type="coiled-coil region" evidence="1">
    <location>
        <begin position="155"/>
        <end position="182"/>
    </location>
</feature>
<dbReference type="Gene3D" id="2.40.50.100">
    <property type="match status" value="1"/>
</dbReference>
<proteinExistence type="predicted"/>
<dbReference type="InterPro" id="IPR058625">
    <property type="entry name" value="MdtA-like_BSH"/>
</dbReference>
<feature type="domain" description="CusB-like beta-barrel" evidence="4">
    <location>
        <begin position="250"/>
        <end position="291"/>
    </location>
</feature>
<dbReference type="Pfam" id="PF25954">
    <property type="entry name" value="Beta-barrel_RND_2"/>
    <property type="match status" value="1"/>
</dbReference>
<name>A0A0B1Q3L2_9HYPH</name>
<keyword evidence="2" id="KW-0812">Transmembrane</keyword>
<dbReference type="Pfam" id="PF25917">
    <property type="entry name" value="BSH_RND"/>
    <property type="match status" value="1"/>
</dbReference>
<dbReference type="GO" id="GO:0055085">
    <property type="term" value="P:transmembrane transport"/>
    <property type="evidence" value="ECO:0007669"/>
    <property type="project" value="InterPro"/>
</dbReference>
<dbReference type="PANTHER" id="PTHR30386:SF24">
    <property type="entry name" value="MULTIDRUG RESISTANCE EFFLUX PUMP"/>
    <property type="match status" value="1"/>
</dbReference>
<dbReference type="Proteomes" id="UP000030826">
    <property type="component" value="Unassembled WGS sequence"/>
</dbReference>
<dbReference type="InterPro" id="IPR050739">
    <property type="entry name" value="MFP"/>
</dbReference>
<evidence type="ECO:0000256" key="1">
    <source>
        <dbReference type="SAM" id="Coils"/>
    </source>
</evidence>
<feature type="coiled-coil region" evidence="1">
    <location>
        <begin position="89"/>
        <end position="123"/>
    </location>
</feature>
<evidence type="ECO:0000259" key="3">
    <source>
        <dbReference type="Pfam" id="PF25917"/>
    </source>
</evidence>
<feature type="domain" description="Multidrug resistance protein MdtA-like barrel-sandwich hybrid" evidence="3">
    <location>
        <begin position="52"/>
        <end position="241"/>
    </location>
</feature>
<dbReference type="InterPro" id="IPR058792">
    <property type="entry name" value="Beta-barrel_RND_2"/>
</dbReference>
<dbReference type="Gene3D" id="2.40.30.170">
    <property type="match status" value="1"/>
</dbReference>
<organism evidence="5 6">
    <name type="scientific">Aureimonas altamirensis</name>
    <dbReference type="NCBI Taxonomy" id="370622"/>
    <lineage>
        <taxon>Bacteria</taxon>
        <taxon>Pseudomonadati</taxon>
        <taxon>Pseudomonadota</taxon>
        <taxon>Alphaproteobacteria</taxon>
        <taxon>Hyphomicrobiales</taxon>
        <taxon>Aurantimonadaceae</taxon>
        <taxon>Aureimonas</taxon>
    </lineage>
</organism>
<dbReference type="OrthoDB" id="9811754at2"/>
<evidence type="ECO:0000259" key="4">
    <source>
        <dbReference type="Pfam" id="PF25954"/>
    </source>
</evidence>
<dbReference type="PANTHER" id="PTHR30386">
    <property type="entry name" value="MEMBRANE FUSION SUBUNIT OF EMRAB-TOLC MULTIDRUG EFFLUX PUMP"/>
    <property type="match status" value="1"/>
</dbReference>
<keyword evidence="2" id="KW-1133">Transmembrane helix</keyword>
<evidence type="ECO:0000313" key="5">
    <source>
        <dbReference type="EMBL" id="KHJ53425.1"/>
    </source>
</evidence>
<dbReference type="EMBL" id="JRFJ01000006">
    <property type="protein sequence ID" value="KHJ53425.1"/>
    <property type="molecule type" value="Genomic_DNA"/>
</dbReference>
<dbReference type="SUPFAM" id="SSF111369">
    <property type="entry name" value="HlyD-like secretion proteins"/>
    <property type="match status" value="2"/>
</dbReference>